<keyword evidence="3" id="KW-1185">Reference proteome</keyword>
<dbReference type="EMBL" id="ML732155">
    <property type="protein sequence ID" value="KAB8078844.1"/>
    <property type="molecule type" value="Genomic_DNA"/>
</dbReference>
<name>A0A5N5XH27_9EURO</name>
<dbReference type="OrthoDB" id="3800761at2759"/>
<sequence length="107" mass="12227">MASLKRAIAVIGPPYIGRMAAYVVRDLQILRSLYYRDDEVAVEVQYGLYPFERSQVEEELDNDADDNEENDYKEVSSSEKSTRLQKRRKISREKPVDEGVLLGGGVQ</sequence>
<proteinExistence type="predicted"/>
<dbReference type="Proteomes" id="UP000326565">
    <property type="component" value="Unassembled WGS sequence"/>
</dbReference>
<evidence type="ECO:0000313" key="2">
    <source>
        <dbReference type="EMBL" id="KAB8078844.1"/>
    </source>
</evidence>
<reference evidence="2 3" key="1">
    <citation type="submission" date="2019-04" db="EMBL/GenBank/DDBJ databases">
        <title>Friends and foes A comparative genomics study of 23 Aspergillus species from section Flavi.</title>
        <authorList>
            <consortium name="DOE Joint Genome Institute"/>
            <person name="Kjaerbolling I."/>
            <person name="Vesth T."/>
            <person name="Frisvad J.C."/>
            <person name="Nybo J.L."/>
            <person name="Theobald S."/>
            <person name="Kildgaard S."/>
            <person name="Isbrandt T."/>
            <person name="Kuo A."/>
            <person name="Sato A."/>
            <person name="Lyhne E.K."/>
            <person name="Kogle M.E."/>
            <person name="Wiebenga A."/>
            <person name="Kun R.S."/>
            <person name="Lubbers R.J."/>
            <person name="Makela M.R."/>
            <person name="Barry K."/>
            <person name="Chovatia M."/>
            <person name="Clum A."/>
            <person name="Daum C."/>
            <person name="Haridas S."/>
            <person name="He G."/>
            <person name="LaButti K."/>
            <person name="Lipzen A."/>
            <person name="Mondo S."/>
            <person name="Riley R."/>
            <person name="Salamov A."/>
            <person name="Simmons B.A."/>
            <person name="Magnuson J.K."/>
            <person name="Henrissat B."/>
            <person name="Mortensen U.H."/>
            <person name="Larsen T.O."/>
            <person name="Devries R.P."/>
            <person name="Grigoriev I.V."/>
            <person name="Machida M."/>
            <person name="Baker S.E."/>
            <person name="Andersen M.R."/>
        </authorList>
    </citation>
    <scope>NUCLEOTIDE SEQUENCE [LARGE SCALE GENOMIC DNA]</scope>
    <source>
        <strain evidence="2 3">CBS 151.66</strain>
    </source>
</reference>
<organism evidence="2 3">
    <name type="scientific">Aspergillus leporis</name>
    <dbReference type="NCBI Taxonomy" id="41062"/>
    <lineage>
        <taxon>Eukaryota</taxon>
        <taxon>Fungi</taxon>
        <taxon>Dikarya</taxon>
        <taxon>Ascomycota</taxon>
        <taxon>Pezizomycotina</taxon>
        <taxon>Eurotiomycetes</taxon>
        <taxon>Eurotiomycetidae</taxon>
        <taxon>Eurotiales</taxon>
        <taxon>Aspergillaceae</taxon>
        <taxon>Aspergillus</taxon>
        <taxon>Aspergillus subgen. Circumdati</taxon>
    </lineage>
</organism>
<evidence type="ECO:0000313" key="3">
    <source>
        <dbReference type="Proteomes" id="UP000326565"/>
    </source>
</evidence>
<accession>A0A5N5XH27</accession>
<gene>
    <name evidence="2" type="ORF">BDV29DRAFT_152480</name>
</gene>
<feature type="compositionally biased region" description="Basic and acidic residues" evidence="1">
    <location>
        <begin position="70"/>
        <end position="82"/>
    </location>
</feature>
<feature type="region of interest" description="Disordered" evidence="1">
    <location>
        <begin position="57"/>
        <end position="107"/>
    </location>
</feature>
<protein>
    <submittedName>
        <fullName evidence="2">Uncharacterized protein</fullName>
    </submittedName>
</protein>
<dbReference type="AlphaFoldDB" id="A0A5N5XH27"/>
<feature type="compositionally biased region" description="Acidic residues" evidence="1">
    <location>
        <begin position="57"/>
        <end position="69"/>
    </location>
</feature>
<evidence type="ECO:0000256" key="1">
    <source>
        <dbReference type="SAM" id="MobiDB-lite"/>
    </source>
</evidence>